<dbReference type="AlphaFoldDB" id="A0AAN7Q943"/>
<accession>A0AAN7Q943</accession>
<keyword evidence="1" id="KW-0678">Repressor</keyword>
<evidence type="ECO:0000256" key="3">
    <source>
        <dbReference type="SAM" id="MobiDB-lite"/>
    </source>
</evidence>
<evidence type="ECO:0000256" key="2">
    <source>
        <dbReference type="ARBA" id="ARBA00022853"/>
    </source>
</evidence>
<dbReference type="EMBL" id="JAXIOK010000011">
    <property type="protein sequence ID" value="KAK4759260.1"/>
    <property type="molecule type" value="Genomic_DNA"/>
</dbReference>
<feature type="compositionally biased region" description="Basic and acidic residues" evidence="3">
    <location>
        <begin position="1"/>
        <end position="10"/>
    </location>
</feature>
<evidence type="ECO:0000256" key="1">
    <source>
        <dbReference type="ARBA" id="ARBA00022491"/>
    </source>
</evidence>
<comment type="caution">
    <text evidence="4">The sequence shown here is derived from an EMBL/GenBank/DDBJ whole genome shotgun (WGS) entry which is preliminary data.</text>
</comment>
<dbReference type="InterPro" id="IPR037138">
    <property type="entry name" value="His_deacetylse_dom_sf"/>
</dbReference>
<evidence type="ECO:0000313" key="5">
    <source>
        <dbReference type="Proteomes" id="UP001345219"/>
    </source>
</evidence>
<dbReference type="Gene3D" id="3.40.800.20">
    <property type="entry name" value="Histone deacetylase domain"/>
    <property type="match status" value="1"/>
</dbReference>
<dbReference type="SUPFAM" id="SSF52768">
    <property type="entry name" value="Arginase/deacetylase"/>
    <property type="match status" value="1"/>
</dbReference>
<keyword evidence="2" id="KW-0156">Chromatin regulator</keyword>
<name>A0AAN7Q943_9MYRT</name>
<gene>
    <name evidence="4" type="ORF">SAY87_022391</name>
</gene>
<evidence type="ECO:0008006" key="6">
    <source>
        <dbReference type="Google" id="ProtNLM"/>
    </source>
</evidence>
<feature type="region of interest" description="Disordered" evidence="3">
    <location>
        <begin position="1"/>
        <end position="24"/>
    </location>
</feature>
<evidence type="ECO:0000313" key="4">
    <source>
        <dbReference type="EMBL" id="KAK4759260.1"/>
    </source>
</evidence>
<dbReference type="InterPro" id="IPR023696">
    <property type="entry name" value="Ureohydrolase_dom_sf"/>
</dbReference>
<dbReference type="Proteomes" id="UP001345219">
    <property type="component" value="Chromosome 17"/>
</dbReference>
<dbReference type="GO" id="GO:0006325">
    <property type="term" value="P:chromatin organization"/>
    <property type="evidence" value="ECO:0007669"/>
    <property type="project" value="UniProtKB-KW"/>
</dbReference>
<organism evidence="4 5">
    <name type="scientific">Trapa incisa</name>
    <dbReference type="NCBI Taxonomy" id="236973"/>
    <lineage>
        <taxon>Eukaryota</taxon>
        <taxon>Viridiplantae</taxon>
        <taxon>Streptophyta</taxon>
        <taxon>Embryophyta</taxon>
        <taxon>Tracheophyta</taxon>
        <taxon>Spermatophyta</taxon>
        <taxon>Magnoliopsida</taxon>
        <taxon>eudicotyledons</taxon>
        <taxon>Gunneridae</taxon>
        <taxon>Pentapetalae</taxon>
        <taxon>rosids</taxon>
        <taxon>malvids</taxon>
        <taxon>Myrtales</taxon>
        <taxon>Lythraceae</taxon>
        <taxon>Trapa</taxon>
    </lineage>
</organism>
<sequence>MALLVDRDDIMNNGEGNSLPSSGADGVKKKVSYFYASEVGNCYYGQGNPMKPHRIRMTHTLLAHYGLLQHTQVVDRDLAKFHVDTYISFLRNMTHETHHYHMK</sequence>
<reference evidence="4 5" key="1">
    <citation type="journal article" date="2023" name="Hortic Res">
        <title>Pangenome of water caltrop reveals structural variations and asymmetric subgenome divergence after allopolyploidization.</title>
        <authorList>
            <person name="Zhang X."/>
            <person name="Chen Y."/>
            <person name="Wang L."/>
            <person name="Yuan Y."/>
            <person name="Fang M."/>
            <person name="Shi L."/>
            <person name="Lu R."/>
            <person name="Comes H.P."/>
            <person name="Ma Y."/>
            <person name="Chen Y."/>
            <person name="Huang G."/>
            <person name="Zhou Y."/>
            <person name="Zheng Z."/>
            <person name="Qiu Y."/>
        </authorList>
    </citation>
    <scope>NUCLEOTIDE SEQUENCE [LARGE SCALE GENOMIC DNA]</scope>
    <source>
        <tissue evidence="4">Roots</tissue>
    </source>
</reference>
<proteinExistence type="predicted"/>
<keyword evidence="5" id="KW-1185">Reference proteome</keyword>
<protein>
    <recommendedName>
        <fullName evidence="6">Histone deacetylase</fullName>
    </recommendedName>
</protein>